<keyword evidence="1" id="KW-0378">Hydrolase</keyword>
<dbReference type="GO" id="GO:0006281">
    <property type="term" value="P:DNA repair"/>
    <property type="evidence" value="ECO:0007669"/>
    <property type="project" value="TreeGrafter"/>
</dbReference>
<dbReference type="InterPro" id="IPR023214">
    <property type="entry name" value="HAD_sf"/>
</dbReference>
<protein>
    <submittedName>
        <fullName evidence="1">HAD family hydrolase</fullName>
    </submittedName>
</protein>
<reference evidence="1 2" key="1">
    <citation type="submission" date="2019-03" db="EMBL/GenBank/DDBJ databases">
        <title>Metabolic potential of uncultured bacteria and archaea associated with petroleum seepage in deep-sea sediments.</title>
        <authorList>
            <person name="Dong X."/>
            <person name="Hubert C."/>
        </authorList>
    </citation>
    <scope>NUCLEOTIDE SEQUENCE [LARGE SCALE GENOMIC DNA]</scope>
    <source>
        <strain evidence="1">E29_bin28</strain>
    </source>
</reference>
<dbReference type="SUPFAM" id="SSF56784">
    <property type="entry name" value="HAD-like"/>
    <property type="match status" value="1"/>
</dbReference>
<dbReference type="GO" id="GO:0008967">
    <property type="term" value="F:phosphoglycolate phosphatase activity"/>
    <property type="evidence" value="ECO:0007669"/>
    <property type="project" value="TreeGrafter"/>
</dbReference>
<comment type="caution">
    <text evidence="1">The sequence shown here is derived from an EMBL/GenBank/DDBJ whole genome shotgun (WGS) entry which is preliminary data.</text>
</comment>
<dbReference type="SFLD" id="SFLDS00003">
    <property type="entry name" value="Haloacid_Dehalogenase"/>
    <property type="match status" value="1"/>
</dbReference>
<organism evidence="1 2">
    <name type="scientific">Aerophobetes bacterium</name>
    <dbReference type="NCBI Taxonomy" id="2030807"/>
    <lineage>
        <taxon>Bacteria</taxon>
        <taxon>Candidatus Aerophobota</taxon>
    </lineage>
</organism>
<sequence>MGVESIKVGESKLPEKGRGGKKVKALVLFDVDGTLTQDFYEHAQAFSDAFRQVYRVEADIDCINHHGMTDQEIIPGVLKKNGVPLEEINAKMSQCMKVMVRSFKKMVSRSHARVLPGVRNLLKKLKQKNVMMGLVTGNLEPIARGKLGKLRLNQYFEIGGFGSDDASRANLVRMARKRAANLSGYEITDSQIYLVGDTPQDISAAKEAAVKVLSVATGNYTREELQKFNPDYVFADLVGTDKILKVILRTTFRPDKFSP</sequence>
<dbReference type="GO" id="GO:0005829">
    <property type="term" value="C:cytosol"/>
    <property type="evidence" value="ECO:0007669"/>
    <property type="project" value="TreeGrafter"/>
</dbReference>
<dbReference type="Proteomes" id="UP000316925">
    <property type="component" value="Unassembled WGS sequence"/>
</dbReference>
<dbReference type="InterPro" id="IPR050155">
    <property type="entry name" value="HAD-like_hydrolase_sf"/>
</dbReference>
<dbReference type="InterPro" id="IPR041492">
    <property type="entry name" value="HAD_2"/>
</dbReference>
<dbReference type="InterPro" id="IPR036412">
    <property type="entry name" value="HAD-like_sf"/>
</dbReference>
<dbReference type="AlphaFoldDB" id="A0A523YRK0"/>
<gene>
    <name evidence="1" type="ORF">E3J33_00785</name>
</gene>
<dbReference type="EMBL" id="SOIJ01000040">
    <property type="protein sequence ID" value="TET94049.1"/>
    <property type="molecule type" value="Genomic_DNA"/>
</dbReference>
<evidence type="ECO:0000313" key="1">
    <source>
        <dbReference type="EMBL" id="TET94049.1"/>
    </source>
</evidence>
<dbReference type="Pfam" id="PF13419">
    <property type="entry name" value="HAD_2"/>
    <property type="match status" value="1"/>
</dbReference>
<evidence type="ECO:0000313" key="2">
    <source>
        <dbReference type="Proteomes" id="UP000316925"/>
    </source>
</evidence>
<dbReference type="SFLD" id="SFLDG01129">
    <property type="entry name" value="C1.5:_HAD__Beta-PGM__Phosphata"/>
    <property type="match status" value="1"/>
</dbReference>
<accession>A0A523YRK0</accession>
<dbReference type="PANTHER" id="PTHR43434">
    <property type="entry name" value="PHOSPHOGLYCOLATE PHOSPHATASE"/>
    <property type="match status" value="1"/>
</dbReference>
<dbReference type="Gene3D" id="1.10.150.240">
    <property type="entry name" value="Putative phosphatase, domain 2"/>
    <property type="match status" value="1"/>
</dbReference>
<dbReference type="Gene3D" id="3.40.50.1000">
    <property type="entry name" value="HAD superfamily/HAD-like"/>
    <property type="match status" value="1"/>
</dbReference>
<dbReference type="InterPro" id="IPR023198">
    <property type="entry name" value="PGP-like_dom2"/>
</dbReference>
<proteinExistence type="predicted"/>
<name>A0A523YRK0_UNCAE</name>
<dbReference type="PANTHER" id="PTHR43434:SF1">
    <property type="entry name" value="PHOSPHOGLYCOLATE PHOSPHATASE"/>
    <property type="match status" value="1"/>
</dbReference>